<dbReference type="Gene3D" id="1.10.1040.10">
    <property type="entry name" value="N-(1-d-carboxylethyl)-l-norvaline Dehydrogenase, domain 2"/>
    <property type="match status" value="1"/>
</dbReference>
<feature type="signal peptide" evidence="4">
    <location>
        <begin position="1"/>
        <end position="19"/>
    </location>
</feature>
<evidence type="ECO:0000256" key="2">
    <source>
        <dbReference type="ARBA" id="ARBA00023027"/>
    </source>
</evidence>
<dbReference type="Gene3D" id="3.40.50.720">
    <property type="entry name" value="NAD(P)-binding Rossmann-like Domain"/>
    <property type="match status" value="1"/>
</dbReference>
<dbReference type="InterPro" id="IPR013328">
    <property type="entry name" value="6PGD_dom2"/>
</dbReference>
<dbReference type="InterPro" id="IPR029154">
    <property type="entry name" value="HIBADH-like_NADP-bd"/>
</dbReference>
<dbReference type="PIRSF" id="PIRSF000103">
    <property type="entry name" value="HIBADH"/>
    <property type="match status" value="1"/>
</dbReference>
<feature type="domain" description="6-phosphogluconate dehydrogenase NADP-binding" evidence="5">
    <location>
        <begin position="5"/>
        <end position="159"/>
    </location>
</feature>
<dbReference type="SUPFAM" id="SSF48179">
    <property type="entry name" value="6-phosphogluconate dehydrogenase C-terminal domain-like"/>
    <property type="match status" value="1"/>
</dbReference>
<evidence type="ECO:0000313" key="8">
    <source>
        <dbReference type="Proteomes" id="UP000221168"/>
    </source>
</evidence>
<protein>
    <submittedName>
        <fullName evidence="7">2-hydroxy-3-oxopropionate reductase</fullName>
    </submittedName>
</protein>
<dbReference type="SUPFAM" id="SSF51735">
    <property type="entry name" value="NAD(P)-binding Rossmann-fold domains"/>
    <property type="match status" value="1"/>
</dbReference>
<dbReference type="AlphaFoldDB" id="A0A2G1QKN6"/>
<feature type="domain" description="3-hydroxyisobutyrate dehydrogenase-like NAD-binding" evidence="6">
    <location>
        <begin position="165"/>
        <end position="283"/>
    </location>
</feature>
<dbReference type="InterPro" id="IPR008927">
    <property type="entry name" value="6-PGluconate_DH-like_C_sf"/>
</dbReference>
<accession>A0A2G1QKN6</accession>
<reference evidence="7 8" key="1">
    <citation type="submission" date="2017-10" db="EMBL/GenBank/DDBJ databases">
        <title>Sedimentibacterium mangrovi gen. nov., sp. nov., a novel member of family Phyllobacteriacea isolated from mangrove sediment.</title>
        <authorList>
            <person name="Liao H."/>
            <person name="Tian Y."/>
        </authorList>
    </citation>
    <scope>NUCLEOTIDE SEQUENCE [LARGE SCALE GENOMIC DNA]</scope>
    <source>
        <strain evidence="7 8">X9-2-2</strain>
    </source>
</reference>
<keyword evidence="4" id="KW-0732">Signal</keyword>
<feature type="active site" evidence="3">
    <location>
        <position position="171"/>
    </location>
</feature>
<name>A0A2G1QKN6_9HYPH</name>
<dbReference type="GO" id="GO:0051287">
    <property type="term" value="F:NAD binding"/>
    <property type="evidence" value="ECO:0007669"/>
    <property type="project" value="InterPro"/>
</dbReference>
<organism evidence="7 8">
    <name type="scientific">Zhengella mangrovi</name>
    <dbReference type="NCBI Taxonomy" id="1982044"/>
    <lineage>
        <taxon>Bacteria</taxon>
        <taxon>Pseudomonadati</taxon>
        <taxon>Pseudomonadota</taxon>
        <taxon>Alphaproteobacteria</taxon>
        <taxon>Hyphomicrobiales</taxon>
        <taxon>Notoacmeibacteraceae</taxon>
        <taxon>Zhengella</taxon>
    </lineage>
</organism>
<keyword evidence="2" id="KW-0520">NAD</keyword>
<dbReference type="EMBL" id="PDVP01000010">
    <property type="protein sequence ID" value="PHP66020.1"/>
    <property type="molecule type" value="Genomic_DNA"/>
</dbReference>
<evidence type="ECO:0000259" key="6">
    <source>
        <dbReference type="Pfam" id="PF14833"/>
    </source>
</evidence>
<dbReference type="Pfam" id="PF03446">
    <property type="entry name" value="NAD_binding_2"/>
    <property type="match status" value="1"/>
</dbReference>
<dbReference type="InterPro" id="IPR006115">
    <property type="entry name" value="6PGDH_NADP-bd"/>
</dbReference>
<keyword evidence="1" id="KW-0560">Oxidoreductase</keyword>
<gene>
    <name evidence="7" type="ORF">CSC94_15530</name>
</gene>
<evidence type="ECO:0000259" key="5">
    <source>
        <dbReference type="Pfam" id="PF03446"/>
    </source>
</evidence>
<sequence length="294" mass="30349">MTKPKIAFLGTGLMGGPMAANLLKAGFPVTAWNRTRAKADALVPAGATVAGTPAEAVGDADYVIFMLSDGTAVGSMLFDQGVAEAMKKGATVLDMSSIKPSQARDHAARLEAMGLGHVDAPVSGGTRGAEAATLAIMAGGDEAAVDAARPVFEAMGRPVRVGPHGAGQLSKLANQAIVAVTIGVVAEAMLLAEKGGADPAAIRQALKGGFADSVILQQHGERMTTGNFAPGGPSRFQLKDLDNVQEEAARCGLTLPLTTQMQERFKRFIEALDGGEKDHSGIYLELLDINSLTR</sequence>
<feature type="chain" id="PRO_5013706356" evidence="4">
    <location>
        <begin position="20"/>
        <end position="294"/>
    </location>
</feature>
<evidence type="ECO:0000256" key="4">
    <source>
        <dbReference type="SAM" id="SignalP"/>
    </source>
</evidence>
<evidence type="ECO:0000313" key="7">
    <source>
        <dbReference type="EMBL" id="PHP66020.1"/>
    </source>
</evidence>
<evidence type="ECO:0000256" key="3">
    <source>
        <dbReference type="PIRSR" id="PIRSR000103-1"/>
    </source>
</evidence>
<dbReference type="GO" id="GO:0050661">
    <property type="term" value="F:NADP binding"/>
    <property type="evidence" value="ECO:0007669"/>
    <property type="project" value="InterPro"/>
</dbReference>
<dbReference type="GO" id="GO:0016491">
    <property type="term" value="F:oxidoreductase activity"/>
    <property type="evidence" value="ECO:0007669"/>
    <property type="project" value="UniProtKB-KW"/>
</dbReference>
<dbReference type="RefSeq" id="WP_099307285.1">
    <property type="nucleotide sequence ID" value="NZ_PDVP01000010.1"/>
</dbReference>
<proteinExistence type="predicted"/>
<dbReference type="OrthoDB" id="9812907at2"/>
<dbReference type="Pfam" id="PF14833">
    <property type="entry name" value="NAD_binding_11"/>
    <property type="match status" value="1"/>
</dbReference>
<keyword evidence="8" id="KW-1185">Reference proteome</keyword>
<comment type="caution">
    <text evidence="7">The sequence shown here is derived from an EMBL/GenBank/DDBJ whole genome shotgun (WGS) entry which is preliminary data.</text>
</comment>
<evidence type="ECO:0000256" key="1">
    <source>
        <dbReference type="ARBA" id="ARBA00023002"/>
    </source>
</evidence>
<dbReference type="Proteomes" id="UP000221168">
    <property type="component" value="Unassembled WGS sequence"/>
</dbReference>
<dbReference type="PANTHER" id="PTHR43060">
    <property type="entry name" value="3-HYDROXYISOBUTYRATE DEHYDROGENASE-LIKE 1, MITOCHONDRIAL-RELATED"/>
    <property type="match status" value="1"/>
</dbReference>
<dbReference type="PANTHER" id="PTHR43060:SF15">
    <property type="entry name" value="3-HYDROXYISOBUTYRATE DEHYDROGENASE-LIKE 1, MITOCHONDRIAL-RELATED"/>
    <property type="match status" value="1"/>
</dbReference>
<dbReference type="InterPro" id="IPR036291">
    <property type="entry name" value="NAD(P)-bd_dom_sf"/>
</dbReference>
<dbReference type="InterPro" id="IPR015815">
    <property type="entry name" value="HIBADH-related"/>
</dbReference>